<evidence type="ECO:0000313" key="2">
    <source>
        <dbReference type="Proteomes" id="UP001208570"/>
    </source>
</evidence>
<reference evidence="1" key="1">
    <citation type="journal article" date="2023" name="Mol. Biol. Evol.">
        <title>Third-Generation Sequencing Reveals the Adaptive Role of the Epigenome in Three Deep-Sea Polychaetes.</title>
        <authorList>
            <person name="Perez M."/>
            <person name="Aroh O."/>
            <person name="Sun Y."/>
            <person name="Lan Y."/>
            <person name="Juniper S.K."/>
            <person name="Young C.R."/>
            <person name="Angers B."/>
            <person name="Qian P.Y."/>
        </authorList>
    </citation>
    <scope>NUCLEOTIDE SEQUENCE</scope>
    <source>
        <strain evidence="1">P08H-3</strain>
    </source>
</reference>
<dbReference type="Gene3D" id="2.60.120.200">
    <property type="match status" value="1"/>
</dbReference>
<proteinExistence type="predicted"/>
<protein>
    <submittedName>
        <fullName evidence="1">Uncharacterized protein</fullName>
    </submittedName>
</protein>
<dbReference type="Proteomes" id="UP001208570">
    <property type="component" value="Unassembled WGS sequence"/>
</dbReference>
<comment type="caution">
    <text evidence="1">The sequence shown here is derived from an EMBL/GenBank/DDBJ whole genome shotgun (WGS) entry which is preliminary data.</text>
</comment>
<organism evidence="1 2">
    <name type="scientific">Paralvinella palmiformis</name>
    <dbReference type="NCBI Taxonomy" id="53620"/>
    <lineage>
        <taxon>Eukaryota</taxon>
        <taxon>Metazoa</taxon>
        <taxon>Spiralia</taxon>
        <taxon>Lophotrochozoa</taxon>
        <taxon>Annelida</taxon>
        <taxon>Polychaeta</taxon>
        <taxon>Sedentaria</taxon>
        <taxon>Canalipalpata</taxon>
        <taxon>Terebellida</taxon>
        <taxon>Terebelliformia</taxon>
        <taxon>Alvinellidae</taxon>
        <taxon>Paralvinella</taxon>
    </lineage>
</organism>
<evidence type="ECO:0000313" key="1">
    <source>
        <dbReference type="EMBL" id="KAK2158946.1"/>
    </source>
</evidence>
<accession>A0AAD9JU46</accession>
<feature type="non-terminal residue" evidence="1">
    <location>
        <position position="1"/>
    </location>
</feature>
<gene>
    <name evidence="1" type="ORF">LSH36_161g04037</name>
</gene>
<dbReference type="InterPro" id="IPR013320">
    <property type="entry name" value="ConA-like_dom_sf"/>
</dbReference>
<sequence>FDDNHYNKIIIMLSIDTARGMMEPTQPTSPRAITTTTDRVTMPLLDSTTTIPDSGVDFDANTRTCYYLAQVEPPLVTRGVSGVTHYRKVDCTRPLRCFVSSAEVRSPLDMAITNLRTPQSQCNGVCYTRETIGATTNTVDRGCMTASVPVTLGCQLSEDLLTITCFCDTMRCNALSVVAMATQLLHMPLDDDLSDHSGTSNSAAVPDNYTPPDFQCLDKAINCSALFTGNQCIRVTSLTNTDFGVVGQDFRFSPEATFSVYFKRVTTSGPGMEGGIFGNSDDPNVKPTWQIASKQFNNYTTAGLTSEDTQLASLMDYDFVRADNDKWHLMVMTYEGLFDYTRRMFPKLSLYLDGKAVDGNSMLEQGKLNTLIISVYIHLKQSEKGKLELAPYLLLLVVSLARTSLVTLMR</sequence>
<dbReference type="SUPFAM" id="SSF49899">
    <property type="entry name" value="Concanavalin A-like lectins/glucanases"/>
    <property type="match status" value="1"/>
</dbReference>
<dbReference type="AlphaFoldDB" id="A0AAD9JU46"/>
<name>A0AAD9JU46_9ANNE</name>
<keyword evidence="2" id="KW-1185">Reference proteome</keyword>
<dbReference type="EMBL" id="JAODUP010000161">
    <property type="protein sequence ID" value="KAK2158946.1"/>
    <property type="molecule type" value="Genomic_DNA"/>
</dbReference>